<dbReference type="EMBL" id="CAADFK010000039">
    <property type="protein sequence ID" value="VFK12653.1"/>
    <property type="molecule type" value="Genomic_DNA"/>
</dbReference>
<organism evidence="2">
    <name type="scientific">Candidatus Kentrum sp. LPFa</name>
    <dbReference type="NCBI Taxonomy" id="2126335"/>
    <lineage>
        <taxon>Bacteria</taxon>
        <taxon>Pseudomonadati</taxon>
        <taxon>Pseudomonadota</taxon>
        <taxon>Gammaproteobacteria</taxon>
        <taxon>Candidatus Kentrum</taxon>
    </lineage>
</organism>
<gene>
    <name evidence="2" type="ORF">BECKLPF1236B_GA0070989_103914</name>
</gene>
<protein>
    <submittedName>
        <fullName evidence="2">Uncharacterized protein</fullName>
    </submittedName>
</protein>
<reference evidence="2" key="1">
    <citation type="submission" date="2019-02" db="EMBL/GenBank/DDBJ databases">
        <authorList>
            <person name="Gruber-Vodicka R. H."/>
            <person name="Seah K. B. B."/>
        </authorList>
    </citation>
    <scope>NUCLEOTIDE SEQUENCE</scope>
    <source>
        <strain evidence="2">BECK_S313</strain>
    </source>
</reference>
<feature type="region of interest" description="Disordered" evidence="1">
    <location>
        <begin position="35"/>
        <end position="60"/>
    </location>
</feature>
<evidence type="ECO:0000256" key="1">
    <source>
        <dbReference type="SAM" id="MobiDB-lite"/>
    </source>
</evidence>
<accession>A0A450W6G5</accession>
<name>A0A450W6G5_9GAMM</name>
<sequence length="60" mass="7254">MTDEILRELWQVKDRIAEENNYSLDTLVSILRSKSENAPNPEWRNGDARRDSLRRKRRVR</sequence>
<evidence type="ECO:0000313" key="2">
    <source>
        <dbReference type="EMBL" id="VFK12653.1"/>
    </source>
</evidence>
<dbReference type="AlphaFoldDB" id="A0A450W6G5"/>
<proteinExistence type="predicted"/>